<dbReference type="STRING" id="1051616.A0A3M9YEL0"/>
<name>A0A3M9YEL0_9PEZI</name>
<keyword evidence="2" id="KW-0732">Signal</keyword>
<feature type="compositionally biased region" description="Low complexity" evidence="1">
    <location>
        <begin position="783"/>
        <end position="824"/>
    </location>
</feature>
<protein>
    <recommendedName>
        <fullName evidence="3">DUF7029 domain-containing protein</fullName>
    </recommendedName>
</protein>
<accession>A0A3M9YEL0</accession>
<feature type="region of interest" description="Disordered" evidence="1">
    <location>
        <begin position="59"/>
        <end position="96"/>
    </location>
</feature>
<reference evidence="4 5" key="1">
    <citation type="submission" date="2018-10" db="EMBL/GenBank/DDBJ databases">
        <title>Genome sequence of Verticillium nonalfalfae VnAa140.</title>
        <authorList>
            <person name="Stajich J.E."/>
            <person name="Kasson M.T."/>
        </authorList>
    </citation>
    <scope>NUCLEOTIDE SEQUENCE [LARGE SCALE GENOMIC DNA]</scope>
    <source>
        <strain evidence="4 5">VnAa140</strain>
    </source>
</reference>
<feature type="signal peptide" evidence="2">
    <location>
        <begin position="1"/>
        <end position="18"/>
    </location>
</feature>
<feature type="chain" id="PRO_5018300334" description="DUF7029 domain-containing protein" evidence="2">
    <location>
        <begin position="19"/>
        <end position="1143"/>
    </location>
</feature>
<evidence type="ECO:0000256" key="1">
    <source>
        <dbReference type="SAM" id="MobiDB-lite"/>
    </source>
</evidence>
<dbReference type="EMBL" id="RBVV01000025">
    <property type="protein sequence ID" value="RNJ58585.1"/>
    <property type="molecule type" value="Genomic_DNA"/>
</dbReference>
<dbReference type="GeneID" id="39608144"/>
<feature type="compositionally biased region" description="Acidic residues" evidence="1">
    <location>
        <begin position="835"/>
        <end position="885"/>
    </location>
</feature>
<dbReference type="Proteomes" id="UP000267145">
    <property type="component" value="Unassembled WGS sequence"/>
</dbReference>
<keyword evidence="5" id="KW-1185">Reference proteome</keyword>
<feature type="region of interest" description="Disordered" evidence="1">
    <location>
        <begin position="486"/>
        <end position="509"/>
    </location>
</feature>
<feature type="region of interest" description="Disordered" evidence="1">
    <location>
        <begin position="772"/>
        <end position="885"/>
    </location>
</feature>
<dbReference type="AlphaFoldDB" id="A0A3M9YEL0"/>
<feature type="compositionally biased region" description="Low complexity" evidence="1">
    <location>
        <begin position="283"/>
        <end position="295"/>
    </location>
</feature>
<feature type="domain" description="DUF7029" evidence="3">
    <location>
        <begin position="154"/>
        <end position="250"/>
    </location>
</feature>
<feature type="compositionally biased region" description="Low complexity" evidence="1">
    <location>
        <begin position="315"/>
        <end position="361"/>
    </location>
</feature>
<gene>
    <name evidence="4" type="ORF">D7B24_004455</name>
</gene>
<feature type="region of interest" description="Disordered" evidence="1">
    <location>
        <begin position="258"/>
        <end position="361"/>
    </location>
</feature>
<evidence type="ECO:0000256" key="2">
    <source>
        <dbReference type="SAM" id="SignalP"/>
    </source>
</evidence>
<dbReference type="InterPro" id="IPR054293">
    <property type="entry name" value="DUF7029"/>
</dbReference>
<evidence type="ECO:0000313" key="5">
    <source>
        <dbReference type="Proteomes" id="UP000267145"/>
    </source>
</evidence>
<evidence type="ECO:0000313" key="4">
    <source>
        <dbReference type="EMBL" id="RNJ58585.1"/>
    </source>
</evidence>
<proteinExistence type="predicted"/>
<evidence type="ECO:0000259" key="3">
    <source>
        <dbReference type="Pfam" id="PF22974"/>
    </source>
</evidence>
<sequence length="1143" mass="121796">MRFNSVAALLGAAVAVQALPAIEERSQYANSSIEAPKQQGFEVVIVYARPAEGCPAKPAHCDAGAHDDQKAYEAPSLPEPSIAEDHGDSGFKGSKTATLEHDAPMATLTPAIHWNYDTRPATNVIPIAPEKASEMFYGITDPSKAGHFAFLTYYFKSPSVNLDHCDHVTNVKYDSDELTIGFGSEEAYEHAVSTWADDEDVILIVYVPGCGDYAKGDRCYFQVKALSYKKGDLVIVAGGKPCHPDDVISKGETEWGWWTPRDDGYGPKAPSTKTLPGVGGQGTTSSARPTTTARAQNTQSGASFTWGGSSTSIVTATTVGGSSPSGSASAGPSASGSGSSPSNSQGPSGTSAPGAGSTSAGFAAAKPNCNAPVDTKYGLPSACWGELFDYDLDTDLGYEPLSAEYKTFALKLAPELDDYAEAEGETFDGDFWKTNKRGIRVLNKRFCGFLCDVVDKYVVQPVKQVYKSAQEASSIPGSINKEVSWKLPDSSSKDPDAKTLKDPETKQVTSPWGDSILLKAFGNQEGDENKKLNGYMNVFCVGCGVSGSAKLAGRAAWTPLGGVFTQGEVEVNTDIKFVLKVGIDAQMTYKQEFSHTLLNVGLPGLSYGVVTIGPRITVGSRVELEAEAKGKLLAGAEMGLQNAHVLIDFVNPSNSKRDGWDPYFKPVFEAEGEIMLAATLGLPIGLRCGLQIGQWDKSVGLIDEPSIKGVAQVAASIELTEEKKFAAGFKDIDGCTGISTQISWRNKLFIDIFGTTQIPLLDTDDRPLARGCIALPGVPGQEPTATADPTASATPSNPATPGESNLPTDPENPTGPTDPEGPTDPTDPENPTDPTDPEENPEDGGEENPEDGGEENPEDGGEENPEDGGEENPEDGDGGSEEGFENSDFQEATKVRARQATTSAVVTAPANITGKVVDITSKIKGNGTSVLSYTPETLPNRPYNTSTGYDLALLVDPEATTMIVSCSNGNMYAFGVDGEDNEHCSEMWSSKNDVLVTDGGQRLMHYYNNSMSAVGVSRLRLDDQENIPSAGVVVAFAPYSEDDKTDDYFYLAVDPNEQVFYLLVCDYEDNSGSKIFLAKDPEDGAAMLMSEDLQYTVTGGKVTGCYPLTLMQGEYAAGDDYTTLSEASDSEEWDLEDDWFEEE</sequence>
<feature type="compositionally biased region" description="Basic and acidic residues" evidence="1">
    <location>
        <begin position="59"/>
        <end position="71"/>
    </location>
</feature>
<organism evidence="4 5">
    <name type="scientific">Verticillium nonalfalfae</name>
    <dbReference type="NCBI Taxonomy" id="1051616"/>
    <lineage>
        <taxon>Eukaryota</taxon>
        <taxon>Fungi</taxon>
        <taxon>Dikarya</taxon>
        <taxon>Ascomycota</taxon>
        <taxon>Pezizomycotina</taxon>
        <taxon>Sordariomycetes</taxon>
        <taxon>Hypocreomycetidae</taxon>
        <taxon>Glomerellales</taxon>
        <taxon>Plectosphaerellaceae</taxon>
        <taxon>Verticillium</taxon>
    </lineage>
</organism>
<comment type="caution">
    <text evidence="4">The sequence shown here is derived from an EMBL/GenBank/DDBJ whole genome shotgun (WGS) entry which is preliminary data.</text>
</comment>
<feature type="compositionally biased region" description="Polar residues" evidence="1">
    <location>
        <begin position="296"/>
        <end position="314"/>
    </location>
</feature>
<feature type="compositionally biased region" description="Basic and acidic residues" evidence="1">
    <location>
        <begin position="491"/>
        <end position="505"/>
    </location>
</feature>
<dbReference type="Pfam" id="PF22974">
    <property type="entry name" value="DUF7029"/>
    <property type="match status" value="1"/>
</dbReference>
<dbReference type="RefSeq" id="XP_028496743.1">
    <property type="nucleotide sequence ID" value="XM_028638625.1"/>
</dbReference>